<organism evidence="2 3">
    <name type="scientific">Ophiocordyceps camponoti-rufipedis</name>
    <dbReference type="NCBI Taxonomy" id="2004952"/>
    <lineage>
        <taxon>Eukaryota</taxon>
        <taxon>Fungi</taxon>
        <taxon>Dikarya</taxon>
        <taxon>Ascomycota</taxon>
        <taxon>Pezizomycotina</taxon>
        <taxon>Sordariomycetes</taxon>
        <taxon>Hypocreomycetidae</taxon>
        <taxon>Hypocreales</taxon>
        <taxon>Ophiocordycipitaceae</taxon>
        <taxon>Ophiocordyceps</taxon>
    </lineage>
</organism>
<sequence>MDKRGSSQGPSSYASQFTDSNSLILDRLHKATAKQRPNPLPTSTTLAMPQKKRPQSALTPSSPSSTLKRKRVSGPAVDFSQNTVPWPSPRQPPPSQQLRGADETAGKCCSCLEMLGGGKKKAGVVRCHVCRGACHQSCVEGRGSTLLCAECRLEQQGDSVERKLIEELRRKRLAGLPAGLVPSRPELVGFLPRMASEGERAEYFANKKTTDLVNVLALCGRLKPRLLVDVLVSISKKHPDLPLFDHPAWRKKLSGPPLAPGKEMKRPRGRPRGTTKHAIVPDASAAGVRSVSRGGSGVEAGQGRVVDSVSVAAAAPASASGSNAGEKDESLPPTWPQAGEGLYAKLPSEKEDGAFLVDDDDEEAFSHFMVDKVGKQIFVASCA</sequence>
<protein>
    <recommendedName>
        <fullName evidence="4">Zinc finger PHD-type domain-containing protein</fullName>
    </recommendedName>
</protein>
<dbReference type="CDD" id="cd00029">
    <property type="entry name" value="C1"/>
    <property type="match status" value="1"/>
</dbReference>
<feature type="region of interest" description="Disordered" evidence="1">
    <location>
        <begin position="1"/>
        <end position="100"/>
    </location>
</feature>
<evidence type="ECO:0000313" key="3">
    <source>
        <dbReference type="Proteomes" id="UP000226431"/>
    </source>
</evidence>
<accession>A0A2C5YVQ6</accession>
<feature type="compositionally biased region" description="Low complexity" evidence="1">
    <location>
        <begin position="283"/>
        <end position="293"/>
    </location>
</feature>
<dbReference type="AlphaFoldDB" id="A0A2C5YVQ6"/>
<feature type="compositionally biased region" description="Polar residues" evidence="1">
    <location>
        <begin position="1"/>
        <end position="23"/>
    </location>
</feature>
<name>A0A2C5YVQ6_9HYPO</name>
<gene>
    <name evidence="2" type="ORF">CDD80_5292</name>
</gene>
<dbReference type="EMBL" id="NJES01000513">
    <property type="protein sequence ID" value="PHH71422.1"/>
    <property type="molecule type" value="Genomic_DNA"/>
</dbReference>
<dbReference type="OrthoDB" id="5863171at2759"/>
<feature type="compositionally biased region" description="Basic residues" evidence="1">
    <location>
        <begin position="265"/>
        <end position="275"/>
    </location>
</feature>
<dbReference type="Proteomes" id="UP000226431">
    <property type="component" value="Unassembled WGS sequence"/>
</dbReference>
<keyword evidence="3" id="KW-1185">Reference proteome</keyword>
<evidence type="ECO:0000256" key="1">
    <source>
        <dbReference type="SAM" id="MobiDB-lite"/>
    </source>
</evidence>
<feature type="region of interest" description="Disordered" evidence="1">
    <location>
        <begin position="252"/>
        <end position="300"/>
    </location>
</feature>
<evidence type="ECO:0008006" key="4">
    <source>
        <dbReference type="Google" id="ProtNLM"/>
    </source>
</evidence>
<comment type="caution">
    <text evidence="2">The sequence shown here is derived from an EMBL/GenBank/DDBJ whole genome shotgun (WGS) entry which is preliminary data.</text>
</comment>
<dbReference type="STRING" id="2004952.A0A2C5YVQ6"/>
<feature type="region of interest" description="Disordered" evidence="1">
    <location>
        <begin position="316"/>
        <end position="340"/>
    </location>
</feature>
<reference evidence="2 3" key="1">
    <citation type="submission" date="2017-06" db="EMBL/GenBank/DDBJ databases">
        <title>Ant-infecting Ophiocordyceps genomes reveal a high diversity of potential behavioral manipulation genes and a possible major role for enterotoxins.</title>
        <authorList>
            <person name="De Bekker C."/>
            <person name="Evans H.C."/>
            <person name="Brachmann A."/>
            <person name="Hughes D.P."/>
        </authorList>
    </citation>
    <scope>NUCLEOTIDE SEQUENCE [LARGE SCALE GENOMIC DNA]</scope>
    <source>
        <strain evidence="2 3">Map16</strain>
    </source>
</reference>
<evidence type="ECO:0000313" key="2">
    <source>
        <dbReference type="EMBL" id="PHH71422.1"/>
    </source>
</evidence>
<feature type="compositionally biased region" description="Pro residues" evidence="1">
    <location>
        <begin position="86"/>
        <end position="95"/>
    </location>
</feature>
<proteinExistence type="predicted"/>